<dbReference type="PRINTS" id="PR00719">
    <property type="entry name" value="LMWPTPASE"/>
</dbReference>
<dbReference type="InterPro" id="IPR036196">
    <property type="entry name" value="Ptyr_pPase_sf"/>
</dbReference>
<dbReference type="RefSeq" id="WP_132420539.1">
    <property type="nucleotide sequence ID" value="NZ_SKFG01000051.1"/>
</dbReference>
<keyword evidence="3" id="KW-0904">Protein phosphatase</keyword>
<dbReference type="EMBL" id="SKFG01000051">
    <property type="protein sequence ID" value="TCZ69356.1"/>
    <property type="molecule type" value="Genomic_DNA"/>
</dbReference>
<dbReference type="AlphaFoldDB" id="A0A4R4DX99"/>
<name>A0A4R4DX99_9BACL</name>
<feature type="domain" description="Phosphotyrosine protein phosphatase I" evidence="5">
    <location>
        <begin position="2"/>
        <end position="189"/>
    </location>
</feature>
<dbReference type="InterPro" id="IPR023485">
    <property type="entry name" value="Ptyr_pPase"/>
</dbReference>
<protein>
    <submittedName>
        <fullName evidence="6">Low molecular weight protein arginine phosphatase</fullName>
    </submittedName>
</protein>
<accession>A0A4R4DX99</accession>
<dbReference type="SMART" id="SM00226">
    <property type="entry name" value="LMWPc"/>
    <property type="match status" value="1"/>
</dbReference>
<sequence length="192" mass="21562">MQHILFICTGNTCRSPLAEGLMRKLAKEAGLTIEVRSAGVYAVDGGGISHHSATILKERGADPQLLESSSLKGEHVEWADLILTMTLGHKSTVLQRYPDAIDKTYALKEFVDMSTEVMQVIEEREQLISDLQMKLALSQPVTEEEKAKFMQLEQQLPDFDIMDPFGGSLEIYRQTAQEIEQGLRKLLQRIQS</sequence>
<evidence type="ECO:0000313" key="7">
    <source>
        <dbReference type="Proteomes" id="UP000295418"/>
    </source>
</evidence>
<keyword evidence="2" id="KW-0378">Hydrolase</keyword>
<evidence type="ECO:0000313" key="6">
    <source>
        <dbReference type="EMBL" id="TCZ69356.1"/>
    </source>
</evidence>
<keyword evidence="7" id="KW-1185">Reference proteome</keyword>
<dbReference type="InterPro" id="IPR017867">
    <property type="entry name" value="Tyr_phospatase_low_mol_wt"/>
</dbReference>
<proteinExistence type="inferred from homology"/>
<dbReference type="OrthoDB" id="9784339at2"/>
<feature type="active site" evidence="4">
    <location>
        <position position="14"/>
    </location>
</feature>
<dbReference type="PANTHER" id="PTHR11717:SF31">
    <property type="entry name" value="LOW MOLECULAR WEIGHT PROTEIN-TYROSINE-PHOSPHATASE ETP-RELATED"/>
    <property type="match status" value="1"/>
</dbReference>
<dbReference type="Gene3D" id="3.40.50.2300">
    <property type="match status" value="1"/>
</dbReference>
<dbReference type="GO" id="GO:0004725">
    <property type="term" value="F:protein tyrosine phosphatase activity"/>
    <property type="evidence" value="ECO:0007669"/>
    <property type="project" value="InterPro"/>
</dbReference>
<evidence type="ECO:0000256" key="3">
    <source>
        <dbReference type="ARBA" id="ARBA00022912"/>
    </source>
</evidence>
<evidence type="ECO:0000259" key="5">
    <source>
        <dbReference type="SMART" id="SM00226"/>
    </source>
</evidence>
<dbReference type="SUPFAM" id="SSF52788">
    <property type="entry name" value="Phosphotyrosine protein phosphatases I"/>
    <property type="match status" value="1"/>
</dbReference>
<reference evidence="6 7" key="1">
    <citation type="submission" date="2019-03" db="EMBL/GenBank/DDBJ databases">
        <authorList>
            <person name="Kim M.K.M."/>
        </authorList>
    </citation>
    <scope>NUCLEOTIDE SEQUENCE [LARGE SCALE GENOMIC DNA]</scope>
    <source>
        <strain evidence="6 7">18JY21-1</strain>
    </source>
</reference>
<evidence type="ECO:0000256" key="4">
    <source>
        <dbReference type="PIRSR" id="PIRSR617867-1"/>
    </source>
</evidence>
<feature type="active site" description="Nucleophile" evidence="4">
    <location>
        <position position="8"/>
    </location>
</feature>
<organism evidence="6 7">
    <name type="scientific">Paenibacillus albiflavus</name>
    <dbReference type="NCBI Taxonomy" id="2545760"/>
    <lineage>
        <taxon>Bacteria</taxon>
        <taxon>Bacillati</taxon>
        <taxon>Bacillota</taxon>
        <taxon>Bacilli</taxon>
        <taxon>Bacillales</taxon>
        <taxon>Paenibacillaceae</taxon>
        <taxon>Paenibacillus</taxon>
    </lineage>
</organism>
<comment type="caution">
    <text evidence="6">The sequence shown here is derived from an EMBL/GenBank/DDBJ whole genome shotgun (WGS) entry which is preliminary data.</text>
</comment>
<dbReference type="InterPro" id="IPR050438">
    <property type="entry name" value="LMW_PTPase"/>
</dbReference>
<dbReference type="CDD" id="cd16344">
    <property type="entry name" value="LMWPAP"/>
    <property type="match status" value="1"/>
</dbReference>
<dbReference type="PANTHER" id="PTHR11717">
    <property type="entry name" value="LOW MOLECULAR WEIGHT PROTEIN TYROSINE PHOSPHATASE"/>
    <property type="match status" value="1"/>
</dbReference>
<dbReference type="Proteomes" id="UP000295418">
    <property type="component" value="Unassembled WGS sequence"/>
</dbReference>
<comment type="similarity">
    <text evidence="1">Belongs to the low molecular weight phosphotyrosine protein phosphatase family.</text>
</comment>
<evidence type="ECO:0000256" key="1">
    <source>
        <dbReference type="ARBA" id="ARBA00011063"/>
    </source>
</evidence>
<gene>
    <name evidence="6" type="ORF">E0485_23810</name>
</gene>
<evidence type="ECO:0000256" key="2">
    <source>
        <dbReference type="ARBA" id="ARBA00022801"/>
    </source>
</evidence>
<dbReference type="Pfam" id="PF01451">
    <property type="entry name" value="LMWPc"/>
    <property type="match status" value="1"/>
</dbReference>